<evidence type="ECO:0000313" key="2">
    <source>
        <dbReference type="EMBL" id="PVY58933.1"/>
    </source>
</evidence>
<dbReference type="EMBL" id="QEKK01000003">
    <property type="protein sequence ID" value="PVY58933.1"/>
    <property type="molecule type" value="Genomic_DNA"/>
</dbReference>
<keyword evidence="1" id="KW-0472">Membrane</keyword>
<dbReference type="AlphaFoldDB" id="A0A2U1CDC7"/>
<feature type="transmembrane region" description="Helical" evidence="1">
    <location>
        <begin position="21"/>
        <end position="46"/>
    </location>
</feature>
<accession>A0A2U1CDC7</accession>
<protein>
    <submittedName>
        <fullName evidence="2">Uncharacterized protein</fullName>
    </submittedName>
</protein>
<keyword evidence="1" id="KW-0812">Transmembrane</keyword>
<name>A0A2U1CDC7_9FIRM</name>
<evidence type="ECO:0000256" key="1">
    <source>
        <dbReference type="SAM" id="Phobius"/>
    </source>
</evidence>
<feature type="transmembrane region" description="Helical" evidence="1">
    <location>
        <begin position="163"/>
        <end position="182"/>
    </location>
</feature>
<dbReference type="Proteomes" id="UP000245778">
    <property type="component" value="Unassembled WGS sequence"/>
</dbReference>
<sequence>MLKGGKVSVRRLLLRPTLLEFCRTHLIFTAAGALFTVLTGLVTTVFHLSETIMKAAPPDWSNASKTSLGTLPVLLPLLLCLAAYLPAGRLVRLRNGWARPEVPDALVLLLAPAAAFWVLVGLGALIPHGYGLTIAAALLNSPAYGLFTLYMVTTGWGITAPPWAGYVGALVSGLLPPLLYLIGSYLPIRALDEAEENVEI</sequence>
<reference evidence="2 3" key="1">
    <citation type="submission" date="2018-04" db="EMBL/GenBank/DDBJ databases">
        <title>Genomic Encyclopedia of Type Strains, Phase IV (KMG-IV): sequencing the most valuable type-strain genomes for metagenomic binning, comparative biology and taxonomic classification.</title>
        <authorList>
            <person name="Goeker M."/>
        </authorList>
    </citation>
    <scope>NUCLEOTIDE SEQUENCE [LARGE SCALE GENOMIC DNA]</scope>
    <source>
        <strain evidence="2 3">DSM 26588</strain>
    </source>
</reference>
<comment type="caution">
    <text evidence="2">The sequence shown here is derived from an EMBL/GenBank/DDBJ whole genome shotgun (WGS) entry which is preliminary data.</text>
</comment>
<feature type="transmembrane region" description="Helical" evidence="1">
    <location>
        <begin position="66"/>
        <end position="85"/>
    </location>
</feature>
<gene>
    <name evidence="2" type="ORF">C7373_103221</name>
</gene>
<organism evidence="2 3">
    <name type="scientific">Intestinimonas butyriciproducens</name>
    <dbReference type="NCBI Taxonomy" id="1297617"/>
    <lineage>
        <taxon>Bacteria</taxon>
        <taxon>Bacillati</taxon>
        <taxon>Bacillota</taxon>
        <taxon>Clostridia</taxon>
        <taxon>Eubacteriales</taxon>
        <taxon>Intestinimonas</taxon>
    </lineage>
</organism>
<feature type="transmembrane region" description="Helical" evidence="1">
    <location>
        <begin position="132"/>
        <end position="151"/>
    </location>
</feature>
<proteinExistence type="predicted"/>
<feature type="transmembrane region" description="Helical" evidence="1">
    <location>
        <begin position="106"/>
        <end position="126"/>
    </location>
</feature>
<evidence type="ECO:0000313" key="3">
    <source>
        <dbReference type="Proteomes" id="UP000245778"/>
    </source>
</evidence>
<keyword evidence="1" id="KW-1133">Transmembrane helix</keyword>